<dbReference type="InterPro" id="IPR024074">
    <property type="entry name" value="AS_cat/multimer_dom_body"/>
</dbReference>
<keyword evidence="1" id="KW-0436">Ligase</keyword>
<evidence type="ECO:0000256" key="1">
    <source>
        <dbReference type="ARBA" id="ARBA00022598"/>
    </source>
</evidence>
<dbReference type="InterPro" id="IPR048267">
    <property type="entry name" value="Arginosuc_syn_N"/>
</dbReference>
<dbReference type="Proteomes" id="UP000245207">
    <property type="component" value="Unassembled WGS sequence"/>
</dbReference>
<evidence type="ECO:0000259" key="4">
    <source>
        <dbReference type="Pfam" id="PF00764"/>
    </source>
</evidence>
<evidence type="ECO:0000313" key="5">
    <source>
        <dbReference type="EMBL" id="PWA79983.1"/>
    </source>
</evidence>
<dbReference type="Pfam" id="PF00764">
    <property type="entry name" value="Arginosuc_synth"/>
    <property type="match status" value="1"/>
</dbReference>
<comment type="caution">
    <text evidence="5">The sequence shown here is derived from an EMBL/GenBank/DDBJ whole genome shotgun (WGS) entry which is preliminary data.</text>
</comment>
<dbReference type="UniPathway" id="UPA00068">
    <property type="reaction ID" value="UER00113"/>
</dbReference>
<dbReference type="GO" id="GO:0006526">
    <property type="term" value="P:L-arginine biosynthetic process"/>
    <property type="evidence" value="ECO:0007669"/>
    <property type="project" value="UniProtKB-UniPathway"/>
</dbReference>
<keyword evidence="6" id="KW-1185">Reference proteome</keyword>
<dbReference type="OrthoDB" id="1688907at2759"/>
<sequence>MTLPHGCTGKGNDQVRFELTFIALNPDLHVVAPWREWDITGREDAIEYAKKHNVPVPVTKKSIYSRDRNLWHLSHEVPITRINTMFPLANVCLLNRGAGSSCYGDAGGGGSDGGASMLVAAVQRF</sequence>
<dbReference type="GO" id="GO:0004055">
    <property type="term" value="F:argininosuccinate synthase activity"/>
    <property type="evidence" value="ECO:0007669"/>
    <property type="project" value="InterPro"/>
</dbReference>
<dbReference type="GO" id="GO:0000050">
    <property type="term" value="P:urea cycle"/>
    <property type="evidence" value="ECO:0007669"/>
    <property type="project" value="TreeGrafter"/>
</dbReference>
<name>A0A2U1P2J2_ARTAN</name>
<keyword evidence="2" id="KW-0547">Nucleotide-binding</keyword>
<dbReference type="PANTHER" id="PTHR11587">
    <property type="entry name" value="ARGININOSUCCINATE SYNTHASE"/>
    <property type="match status" value="1"/>
</dbReference>
<protein>
    <submittedName>
        <fullName evidence="5">Argininosuccinate synthase, chloroplastic</fullName>
    </submittedName>
</protein>
<dbReference type="Gene3D" id="3.90.1260.10">
    <property type="entry name" value="Argininosuccinate synthetase, chain A, domain 2"/>
    <property type="match status" value="1"/>
</dbReference>
<dbReference type="InterPro" id="IPR018223">
    <property type="entry name" value="Arginosuc_synth_CS"/>
</dbReference>
<accession>A0A2U1P2J2</accession>
<dbReference type="Gene3D" id="3.40.50.620">
    <property type="entry name" value="HUPs"/>
    <property type="match status" value="1"/>
</dbReference>
<dbReference type="GO" id="GO:0000053">
    <property type="term" value="P:argininosuccinate metabolic process"/>
    <property type="evidence" value="ECO:0007669"/>
    <property type="project" value="TreeGrafter"/>
</dbReference>
<dbReference type="InterPro" id="IPR014729">
    <property type="entry name" value="Rossmann-like_a/b/a_fold"/>
</dbReference>
<reference evidence="5 6" key="1">
    <citation type="journal article" date="2018" name="Mol. Plant">
        <title>The genome of Artemisia annua provides insight into the evolution of Asteraceae family and artemisinin biosynthesis.</title>
        <authorList>
            <person name="Shen Q."/>
            <person name="Zhang L."/>
            <person name="Liao Z."/>
            <person name="Wang S."/>
            <person name="Yan T."/>
            <person name="Shi P."/>
            <person name="Liu M."/>
            <person name="Fu X."/>
            <person name="Pan Q."/>
            <person name="Wang Y."/>
            <person name="Lv Z."/>
            <person name="Lu X."/>
            <person name="Zhang F."/>
            <person name="Jiang W."/>
            <person name="Ma Y."/>
            <person name="Chen M."/>
            <person name="Hao X."/>
            <person name="Li L."/>
            <person name="Tang Y."/>
            <person name="Lv G."/>
            <person name="Zhou Y."/>
            <person name="Sun X."/>
            <person name="Brodelius P.E."/>
            <person name="Rose J.K.C."/>
            <person name="Tang K."/>
        </authorList>
    </citation>
    <scope>NUCLEOTIDE SEQUENCE [LARGE SCALE GENOMIC DNA]</scope>
    <source>
        <strain evidence="6">cv. Huhao1</strain>
        <tissue evidence="5">Leaf</tissue>
    </source>
</reference>
<dbReference type="GO" id="GO:0005524">
    <property type="term" value="F:ATP binding"/>
    <property type="evidence" value="ECO:0007669"/>
    <property type="project" value="UniProtKB-KW"/>
</dbReference>
<keyword evidence="3" id="KW-0067">ATP-binding</keyword>
<evidence type="ECO:0000256" key="2">
    <source>
        <dbReference type="ARBA" id="ARBA00022741"/>
    </source>
</evidence>
<dbReference type="GO" id="GO:0005737">
    <property type="term" value="C:cytoplasm"/>
    <property type="evidence" value="ECO:0007669"/>
    <property type="project" value="TreeGrafter"/>
</dbReference>
<proteinExistence type="predicted"/>
<dbReference type="AlphaFoldDB" id="A0A2U1P2J2"/>
<dbReference type="InterPro" id="IPR001518">
    <property type="entry name" value="Arginosuc_synth"/>
</dbReference>
<dbReference type="SUPFAM" id="SSF52402">
    <property type="entry name" value="Adenine nucleotide alpha hydrolases-like"/>
    <property type="match status" value="1"/>
</dbReference>
<dbReference type="PROSITE" id="PS00565">
    <property type="entry name" value="ARGININOSUCCIN_SYN_2"/>
    <property type="match status" value="1"/>
</dbReference>
<dbReference type="EMBL" id="PKPP01001781">
    <property type="protein sequence ID" value="PWA79983.1"/>
    <property type="molecule type" value="Genomic_DNA"/>
</dbReference>
<evidence type="ECO:0000313" key="6">
    <source>
        <dbReference type="Proteomes" id="UP000245207"/>
    </source>
</evidence>
<dbReference type="STRING" id="35608.A0A2U1P2J2"/>
<feature type="domain" description="Arginosuccinate synthase-like N-terminal" evidence="4">
    <location>
        <begin position="3"/>
        <end position="55"/>
    </location>
</feature>
<evidence type="ECO:0000256" key="3">
    <source>
        <dbReference type="ARBA" id="ARBA00022840"/>
    </source>
</evidence>
<dbReference type="PANTHER" id="PTHR11587:SF2">
    <property type="entry name" value="ARGININOSUCCINATE SYNTHASE"/>
    <property type="match status" value="1"/>
</dbReference>
<organism evidence="5 6">
    <name type="scientific">Artemisia annua</name>
    <name type="common">Sweet wormwood</name>
    <dbReference type="NCBI Taxonomy" id="35608"/>
    <lineage>
        <taxon>Eukaryota</taxon>
        <taxon>Viridiplantae</taxon>
        <taxon>Streptophyta</taxon>
        <taxon>Embryophyta</taxon>
        <taxon>Tracheophyta</taxon>
        <taxon>Spermatophyta</taxon>
        <taxon>Magnoliopsida</taxon>
        <taxon>eudicotyledons</taxon>
        <taxon>Gunneridae</taxon>
        <taxon>Pentapetalae</taxon>
        <taxon>asterids</taxon>
        <taxon>campanulids</taxon>
        <taxon>Asterales</taxon>
        <taxon>Asteraceae</taxon>
        <taxon>Asteroideae</taxon>
        <taxon>Anthemideae</taxon>
        <taxon>Artemisiinae</taxon>
        <taxon>Artemisia</taxon>
    </lineage>
</organism>
<gene>
    <name evidence="5" type="ORF">CTI12_AA201260</name>
</gene>